<evidence type="ECO:0000313" key="2">
    <source>
        <dbReference type="EMBL" id="XDK38284.1"/>
    </source>
</evidence>
<feature type="transmembrane region" description="Helical" evidence="1">
    <location>
        <begin position="59"/>
        <end position="79"/>
    </location>
</feature>
<organism evidence="2">
    <name type="scientific">Pseudomonas sp. Hg7Tf</name>
    <dbReference type="NCBI Taxonomy" id="3236988"/>
    <lineage>
        <taxon>Bacteria</taxon>
        <taxon>Pseudomonadati</taxon>
        <taxon>Pseudomonadota</taxon>
        <taxon>Gammaproteobacteria</taxon>
        <taxon>Pseudomonadales</taxon>
        <taxon>Pseudomonadaceae</taxon>
        <taxon>Pseudomonas</taxon>
    </lineage>
</organism>
<evidence type="ECO:0000256" key="1">
    <source>
        <dbReference type="SAM" id="Phobius"/>
    </source>
</evidence>
<reference evidence="2" key="1">
    <citation type="submission" date="2024-07" db="EMBL/GenBank/DDBJ databases">
        <title>Identification and characteristics of a novel species of coltsfoot's symbiotic bacteria.</title>
        <authorList>
            <person name="Juszczyk A."/>
            <person name="Jasielczuk I."/>
            <person name="Gurgul A."/>
            <person name="Rogala M."/>
            <person name="Kowalczyk A."/>
            <person name="Szmatola T."/>
            <person name="Kosecka-Strojek M."/>
            <person name="Arent Z."/>
            <person name="Latowski D."/>
        </authorList>
    </citation>
    <scope>NUCLEOTIDE SEQUENCE</scope>
    <source>
        <strain evidence="2">Hg7Tf</strain>
    </source>
</reference>
<dbReference type="RefSeq" id="WP_231353406.1">
    <property type="nucleotide sequence ID" value="NZ_CP162607.1"/>
</dbReference>
<dbReference type="AlphaFoldDB" id="A0AB39I639"/>
<keyword evidence="1" id="KW-0812">Transmembrane</keyword>
<accession>A0AB39I639</accession>
<name>A0AB39I639_9PSED</name>
<protein>
    <submittedName>
        <fullName evidence="2">Uncharacterized protein</fullName>
    </submittedName>
</protein>
<sequence>MPLGIALIAMGPLELIPDHWYRLNFFVNAMATCLFFASMMFAVVAIAFELPLSKSEGSIFCLVCWALLLVAFHSVLPWMKRSPFHRLSENRLAYSPPEDMQKAKQE</sequence>
<gene>
    <name evidence="2" type="ORF">AB4Y39_06360</name>
</gene>
<dbReference type="EMBL" id="CP162607">
    <property type="protein sequence ID" value="XDK38284.1"/>
    <property type="molecule type" value="Genomic_DNA"/>
</dbReference>
<keyword evidence="1" id="KW-1133">Transmembrane helix</keyword>
<proteinExistence type="predicted"/>
<keyword evidence="1" id="KW-0472">Membrane</keyword>
<feature type="transmembrane region" description="Helical" evidence="1">
    <location>
        <begin position="25"/>
        <end position="47"/>
    </location>
</feature>